<feature type="binding site" evidence="7">
    <location>
        <position position="61"/>
    </location>
    <ligand>
        <name>Zn(2+)</name>
        <dbReference type="ChEBI" id="CHEBI:29105"/>
        <label>2</label>
    </ligand>
</feature>
<dbReference type="InterPro" id="IPR036866">
    <property type="entry name" value="RibonucZ/Hydroxyglut_hydro"/>
</dbReference>
<reference evidence="9 10" key="1">
    <citation type="submission" date="2019-06" db="EMBL/GenBank/DDBJ databases">
        <title>A novel bacterium of genus Amaricoccus, isolated from marine sediment.</title>
        <authorList>
            <person name="Huang H."/>
            <person name="Mo K."/>
            <person name="Hu Y."/>
        </authorList>
    </citation>
    <scope>NUCLEOTIDE SEQUENCE [LARGE SCALE GENOMIC DNA]</scope>
    <source>
        <strain evidence="9 10">HB172011</strain>
    </source>
</reference>
<dbReference type="InterPro" id="IPR032282">
    <property type="entry name" value="HAGH_C"/>
</dbReference>
<comment type="similarity">
    <text evidence="3 7">Belongs to the metallo-beta-lactamase superfamily. Glyoxalase II family.</text>
</comment>
<dbReference type="UniPathway" id="UPA00619">
    <property type="reaction ID" value="UER00676"/>
</dbReference>
<dbReference type="PANTHER" id="PTHR43705">
    <property type="entry name" value="HYDROXYACYLGLUTATHIONE HYDROLASE"/>
    <property type="match status" value="1"/>
</dbReference>
<dbReference type="Pfam" id="PF00753">
    <property type="entry name" value="Lactamase_B"/>
    <property type="match status" value="1"/>
</dbReference>
<evidence type="ECO:0000256" key="3">
    <source>
        <dbReference type="ARBA" id="ARBA00006759"/>
    </source>
</evidence>
<dbReference type="InterPro" id="IPR017782">
    <property type="entry name" value="Hydroxyacylglutathione_Hdrlase"/>
</dbReference>
<protein>
    <recommendedName>
        <fullName evidence="7">Hydroxyacylglutathione hydrolase</fullName>
        <ecNumber evidence="7">3.1.2.6</ecNumber>
    </recommendedName>
    <alternativeName>
        <fullName evidence="7">Glyoxalase II</fullName>
        <shortName evidence="7">Glx II</shortName>
    </alternativeName>
</protein>
<evidence type="ECO:0000256" key="7">
    <source>
        <dbReference type="HAMAP-Rule" id="MF_01374"/>
    </source>
</evidence>
<feature type="binding site" evidence="7">
    <location>
        <position position="133"/>
    </location>
    <ligand>
        <name>Zn(2+)</name>
        <dbReference type="ChEBI" id="CHEBI:29105"/>
        <label>1</label>
    </ligand>
</feature>
<feature type="binding site" evidence="7">
    <location>
        <position position="56"/>
    </location>
    <ligand>
        <name>Zn(2+)</name>
        <dbReference type="ChEBI" id="CHEBI:29105"/>
        <label>1</label>
    </ligand>
</feature>
<accession>A0A501WYQ5</accession>
<feature type="binding site" evidence="7">
    <location>
        <position position="58"/>
    </location>
    <ligand>
        <name>Zn(2+)</name>
        <dbReference type="ChEBI" id="CHEBI:29105"/>
        <label>1</label>
    </ligand>
</feature>
<dbReference type="InterPro" id="IPR001279">
    <property type="entry name" value="Metallo-B-lactamas"/>
</dbReference>
<evidence type="ECO:0000256" key="5">
    <source>
        <dbReference type="ARBA" id="ARBA00022801"/>
    </source>
</evidence>
<dbReference type="NCBIfam" id="TIGR03413">
    <property type="entry name" value="GSH_gloB"/>
    <property type="match status" value="1"/>
</dbReference>
<feature type="domain" description="Metallo-beta-lactamase" evidence="8">
    <location>
        <begin position="13"/>
        <end position="171"/>
    </location>
</feature>
<feature type="binding site" evidence="7">
    <location>
        <position position="171"/>
    </location>
    <ligand>
        <name>Zn(2+)</name>
        <dbReference type="ChEBI" id="CHEBI:29105"/>
        <label>2</label>
    </ligand>
</feature>
<proteinExistence type="inferred from homology"/>
<dbReference type="EMBL" id="VFRP01000003">
    <property type="protein sequence ID" value="TPE52707.1"/>
    <property type="molecule type" value="Genomic_DNA"/>
</dbReference>
<feature type="binding site" evidence="7">
    <location>
        <position position="133"/>
    </location>
    <ligand>
        <name>Zn(2+)</name>
        <dbReference type="ChEBI" id="CHEBI:29105"/>
        <label>2</label>
    </ligand>
</feature>
<dbReference type="Proteomes" id="UP000319255">
    <property type="component" value="Unassembled WGS sequence"/>
</dbReference>
<evidence type="ECO:0000256" key="1">
    <source>
        <dbReference type="ARBA" id="ARBA00001623"/>
    </source>
</evidence>
<comment type="catalytic activity">
    <reaction evidence="1 7">
        <text>an S-(2-hydroxyacyl)glutathione + H2O = a 2-hydroxy carboxylate + glutathione + H(+)</text>
        <dbReference type="Rhea" id="RHEA:21864"/>
        <dbReference type="ChEBI" id="CHEBI:15377"/>
        <dbReference type="ChEBI" id="CHEBI:15378"/>
        <dbReference type="ChEBI" id="CHEBI:57925"/>
        <dbReference type="ChEBI" id="CHEBI:58896"/>
        <dbReference type="ChEBI" id="CHEBI:71261"/>
        <dbReference type="EC" id="3.1.2.6"/>
    </reaction>
</comment>
<keyword evidence="6 7" id="KW-0862">Zinc</keyword>
<dbReference type="HAMAP" id="MF_01374">
    <property type="entry name" value="Glyoxalase_2"/>
    <property type="match status" value="1"/>
</dbReference>
<evidence type="ECO:0000256" key="6">
    <source>
        <dbReference type="ARBA" id="ARBA00022833"/>
    </source>
</evidence>
<comment type="caution">
    <text evidence="9">The sequence shown here is derived from an EMBL/GenBank/DDBJ whole genome shotgun (WGS) entry which is preliminary data.</text>
</comment>
<dbReference type="GO" id="GO:0019243">
    <property type="term" value="P:methylglyoxal catabolic process to D-lactate via S-lactoyl-glutathione"/>
    <property type="evidence" value="ECO:0007669"/>
    <property type="project" value="UniProtKB-UniRule"/>
</dbReference>
<dbReference type="InterPro" id="IPR035680">
    <property type="entry name" value="Clx_II_MBL"/>
</dbReference>
<dbReference type="InterPro" id="IPR050110">
    <property type="entry name" value="Glyoxalase_II_hydrolase"/>
</dbReference>
<dbReference type="GO" id="GO:0046872">
    <property type="term" value="F:metal ion binding"/>
    <property type="evidence" value="ECO:0007669"/>
    <property type="project" value="UniProtKB-KW"/>
</dbReference>
<sequence>MALEIVTVPCRTDNYAYLLRDIATGTVALVDAPEAAPIRAALAARGWTLDMILITHHHDDHVAGVEDLRSAFDPEVVGAEADRYRLPRLDRAVVGGDTVAVGEALGNVMEVPGHTIGHIAYFFPDGPALFSADSLMVMGCGRLFEGSPEQMWDSLGRMAALPGETLVYSGHEYAEANMAFARALDPGHAPTRDRAAEIARVRARGEPTVPARLDLERRTNPFLRAVDPALKAELGMPSSSDAQVFAAIRRRKDSF</sequence>
<dbReference type="SMART" id="SM00849">
    <property type="entry name" value="Lactamase_B"/>
    <property type="match status" value="1"/>
</dbReference>
<dbReference type="Pfam" id="PF16123">
    <property type="entry name" value="HAGH_C"/>
    <property type="match status" value="1"/>
</dbReference>
<dbReference type="Gene3D" id="3.60.15.10">
    <property type="entry name" value="Ribonuclease Z/Hydroxyacylglutathione hydrolase-like"/>
    <property type="match status" value="1"/>
</dbReference>
<comment type="cofactor">
    <cofactor evidence="7">
        <name>Zn(2+)</name>
        <dbReference type="ChEBI" id="CHEBI:29105"/>
    </cofactor>
    <text evidence="7">Binds 2 Zn(2+) ions per subunit.</text>
</comment>
<dbReference type="GO" id="GO:0004416">
    <property type="term" value="F:hydroxyacylglutathione hydrolase activity"/>
    <property type="evidence" value="ECO:0007669"/>
    <property type="project" value="UniProtKB-UniRule"/>
</dbReference>
<comment type="pathway">
    <text evidence="2 7">Secondary metabolite metabolism; methylglyoxal degradation; (R)-lactate from methylglyoxal: step 2/2.</text>
</comment>
<evidence type="ECO:0000256" key="2">
    <source>
        <dbReference type="ARBA" id="ARBA00004963"/>
    </source>
</evidence>
<keyword evidence="5 7" id="KW-0378">Hydrolase</keyword>
<dbReference type="RefSeq" id="WP_140453189.1">
    <property type="nucleotide sequence ID" value="NZ_VFRP01000003.1"/>
</dbReference>
<comment type="function">
    <text evidence="7">Thiolesterase that catalyzes the hydrolysis of S-D-lactoyl-glutathione to form glutathione and D-lactic acid.</text>
</comment>
<evidence type="ECO:0000259" key="8">
    <source>
        <dbReference type="SMART" id="SM00849"/>
    </source>
</evidence>
<keyword evidence="10" id="KW-1185">Reference proteome</keyword>
<dbReference type="OrthoDB" id="9802248at2"/>
<evidence type="ECO:0000256" key="4">
    <source>
        <dbReference type="ARBA" id="ARBA00022723"/>
    </source>
</evidence>
<dbReference type="EC" id="3.1.2.6" evidence="7"/>
<gene>
    <name evidence="7 9" type="primary">gloB</name>
    <name evidence="9" type="ORF">FJM51_05910</name>
</gene>
<dbReference type="PANTHER" id="PTHR43705:SF1">
    <property type="entry name" value="HYDROXYACYLGLUTATHIONE HYDROLASE GLOB"/>
    <property type="match status" value="1"/>
</dbReference>
<name>A0A501WYQ5_9RHOB</name>
<organism evidence="9 10">
    <name type="scientific">Amaricoccus solimangrovi</name>
    <dbReference type="NCBI Taxonomy" id="2589815"/>
    <lineage>
        <taxon>Bacteria</taxon>
        <taxon>Pseudomonadati</taxon>
        <taxon>Pseudomonadota</taxon>
        <taxon>Alphaproteobacteria</taxon>
        <taxon>Rhodobacterales</taxon>
        <taxon>Paracoccaceae</taxon>
        <taxon>Amaricoccus</taxon>
    </lineage>
</organism>
<dbReference type="AlphaFoldDB" id="A0A501WYQ5"/>
<dbReference type="SUPFAM" id="SSF56281">
    <property type="entry name" value="Metallo-hydrolase/oxidoreductase"/>
    <property type="match status" value="1"/>
</dbReference>
<feature type="binding site" evidence="7">
    <location>
        <position position="114"/>
    </location>
    <ligand>
        <name>Zn(2+)</name>
        <dbReference type="ChEBI" id="CHEBI:29105"/>
        <label>1</label>
    </ligand>
</feature>
<dbReference type="PIRSF" id="PIRSF005457">
    <property type="entry name" value="Glx"/>
    <property type="match status" value="1"/>
</dbReference>
<dbReference type="CDD" id="cd07723">
    <property type="entry name" value="hydroxyacylglutathione_hydrolase_MBL-fold"/>
    <property type="match status" value="1"/>
</dbReference>
<keyword evidence="4 7" id="KW-0479">Metal-binding</keyword>
<evidence type="ECO:0000313" key="9">
    <source>
        <dbReference type="EMBL" id="TPE52707.1"/>
    </source>
</evidence>
<feature type="binding site" evidence="7">
    <location>
        <position position="60"/>
    </location>
    <ligand>
        <name>Zn(2+)</name>
        <dbReference type="ChEBI" id="CHEBI:29105"/>
        <label>2</label>
    </ligand>
</feature>
<comment type="subunit">
    <text evidence="7">Monomer.</text>
</comment>
<evidence type="ECO:0000313" key="10">
    <source>
        <dbReference type="Proteomes" id="UP000319255"/>
    </source>
</evidence>